<dbReference type="PANTHER" id="PTHR34349">
    <property type="entry name" value="PROTEIN PHOSPHATASE 1 REGULATORY SUBUNIT 32"/>
    <property type="match status" value="1"/>
</dbReference>
<reference evidence="1" key="1">
    <citation type="submission" date="2020-06" db="EMBL/GenBank/DDBJ databases">
        <title>Draft genome of Bugula neritina, a colonial animal packing powerful symbionts and potential medicines.</title>
        <authorList>
            <person name="Rayko M."/>
        </authorList>
    </citation>
    <scope>NUCLEOTIDE SEQUENCE [LARGE SCALE GENOMIC DNA]</scope>
    <source>
        <strain evidence="1">Kwan_BN1</strain>
    </source>
</reference>
<keyword evidence="2" id="KW-1185">Reference proteome</keyword>
<dbReference type="AlphaFoldDB" id="A0A7J7JK75"/>
<accession>A0A7J7JK75</accession>
<name>A0A7J7JK75_BUGNE</name>
<protein>
    <submittedName>
        <fullName evidence="1">PPP1R32</fullName>
    </submittedName>
</protein>
<proteinExistence type="predicted"/>
<dbReference type="OrthoDB" id="9980630at2759"/>
<gene>
    <name evidence="1" type="ORF">EB796_015815</name>
</gene>
<dbReference type="EMBL" id="VXIV02002410">
    <property type="protein sequence ID" value="KAF6025876.1"/>
    <property type="molecule type" value="Genomic_DNA"/>
</dbReference>
<dbReference type="PANTHER" id="PTHR34349:SF1">
    <property type="entry name" value="PROTEIN PHOSPHATASE 1 REGULATORY SUBUNIT 32"/>
    <property type="match status" value="1"/>
</dbReference>
<comment type="caution">
    <text evidence="1">The sequence shown here is derived from an EMBL/GenBank/DDBJ whole genome shotgun (WGS) entry which is preliminary data.</text>
</comment>
<dbReference type="GO" id="GO:0019902">
    <property type="term" value="F:phosphatase binding"/>
    <property type="evidence" value="ECO:0007669"/>
    <property type="project" value="TreeGrafter"/>
</dbReference>
<evidence type="ECO:0000313" key="2">
    <source>
        <dbReference type="Proteomes" id="UP000593567"/>
    </source>
</evidence>
<dbReference type="InterPro" id="IPR031410">
    <property type="entry name" value="SAXO4"/>
</dbReference>
<evidence type="ECO:0000313" key="1">
    <source>
        <dbReference type="EMBL" id="KAF6025876.1"/>
    </source>
</evidence>
<sequence>MVKFPVGRPHPHILQSHGADKNINKFYITENSTHYTRGYEKFQPRPGRHTGTGYASNFRPQIFYTRHLDEIDNPTMARICDDNYDSVTTKHFRPYDTPTGKEELPMFAHQRTTGFTKQPPLTIPNQRKVKSVNANLKLNSLPNDYQPNKKCYLQKIQSKDPVEDENHYYGPSYMSTESSKHFVKKPLNGPQVEMSTATLGPNEISGFVHNKNVEPVTFHPDLCHKGNLPGWMTDRPTGISIFKTDFNRYGRPYGDEKNPQVTFTSDRNTGFVREKVQPEYVRKVHSDWSQAAYDRADQMPAARLSHLKKVDPAEYMNATHPNNGSSTAQIFYRGKQRPDMTYSDRINHTGVGNQELSGFSENNDTWHYKKDNVARFTTDNHVRFTDPTPKGKAREGFVQGGVETMKQDGFTKSTSVHQFGPDVDSTATLRRLAPYVSRSIKARDQFFDDHTYDNKTNVMQRSMTVM</sequence>
<dbReference type="Pfam" id="PF15691">
    <property type="entry name" value="PPP1R32"/>
    <property type="match status" value="1"/>
</dbReference>
<dbReference type="Proteomes" id="UP000593567">
    <property type="component" value="Unassembled WGS sequence"/>
</dbReference>
<organism evidence="1 2">
    <name type="scientific">Bugula neritina</name>
    <name type="common">Brown bryozoan</name>
    <name type="synonym">Sertularia neritina</name>
    <dbReference type="NCBI Taxonomy" id="10212"/>
    <lineage>
        <taxon>Eukaryota</taxon>
        <taxon>Metazoa</taxon>
        <taxon>Spiralia</taxon>
        <taxon>Lophotrochozoa</taxon>
        <taxon>Bryozoa</taxon>
        <taxon>Gymnolaemata</taxon>
        <taxon>Cheilostomatida</taxon>
        <taxon>Flustrina</taxon>
        <taxon>Buguloidea</taxon>
        <taxon>Bugulidae</taxon>
        <taxon>Bugula</taxon>
    </lineage>
</organism>